<dbReference type="OrthoDB" id="10259622at2759"/>
<dbReference type="Pfam" id="PF00814">
    <property type="entry name" value="TsaD"/>
    <property type="match status" value="1"/>
</dbReference>
<protein>
    <recommendedName>
        <fullName evidence="1">N(6)-L-threonylcarbamoyladenine synthase</fullName>
        <ecNumber evidence="1">2.3.1.234</ecNumber>
    </recommendedName>
</protein>
<dbReference type="InterPro" id="IPR043129">
    <property type="entry name" value="ATPase_NBD"/>
</dbReference>
<evidence type="ECO:0000259" key="9">
    <source>
        <dbReference type="Pfam" id="PF00814"/>
    </source>
</evidence>
<evidence type="ECO:0000256" key="7">
    <source>
        <dbReference type="HAMAP-Rule" id="MF_03179"/>
    </source>
</evidence>
<keyword evidence="5 7" id="KW-0012">Acyltransferase</keyword>
<comment type="cofactor">
    <cofactor evidence="7">
        <name>a divalent metal cation</name>
        <dbReference type="ChEBI" id="CHEBI:60240"/>
    </cofactor>
    <text evidence="7">Binds 1 divalent metal cation per subunit.</text>
</comment>
<comment type="subunit">
    <text evidence="7">Homodimer.</text>
</comment>
<dbReference type="EMBL" id="KB822703">
    <property type="protein sequence ID" value="ETI26353.1"/>
    <property type="molecule type" value="Genomic_DNA"/>
</dbReference>
<feature type="compositionally biased region" description="Basic and acidic residues" evidence="8">
    <location>
        <begin position="43"/>
        <end position="61"/>
    </location>
</feature>
<dbReference type="GO" id="GO:0072670">
    <property type="term" value="P:mitochondrial tRNA threonylcarbamoyladenosine modification"/>
    <property type="evidence" value="ECO:0007669"/>
    <property type="project" value="TreeGrafter"/>
</dbReference>
<comment type="catalytic activity">
    <reaction evidence="6 7">
        <text>L-threonylcarbamoyladenylate + adenosine(37) in tRNA = N(6)-L-threonylcarbamoyladenosine(37) in tRNA + AMP + H(+)</text>
        <dbReference type="Rhea" id="RHEA:37059"/>
        <dbReference type="Rhea" id="RHEA-COMP:10162"/>
        <dbReference type="Rhea" id="RHEA-COMP:10163"/>
        <dbReference type="ChEBI" id="CHEBI:15378"/>
        <dbReference type="ChEBI" id="CHEBI:73682"/>
        <dbReference type="ChEBI" id="CHEBI:74411"/>
        <dbReference type="ChEBI" id="CHEBI:74418"/>
        <dbReference type="ChEBI" id="CHEBI:456215"/>
        <dbReference type="EC" id="2.3.1.234"/>
    </reaction>
</comment>
<dbReference type="HOGENOM" id="CLU_023208_4_0_1"/>
<dbReference type="GO" id="GO:0061711">
    <property type="term" value="F:tRNA N(6)-L-threonylcarbamoyladenine synthase activity"/>
    <property type="evidence" value="ECO:0007669"/>
    <property type="project" value="UniProtKB-EC"/>
</dbReference>
<dbReference type="PANTHER" id="PTHR11735">
    <property type="entry name" value="TRNA N6-ADENOSINE THREONYLCARBAMOYLTRANSFERASE"/>
    <property type="match status" value="1"/>
</dbReference>
<name>V9DJ38_9EURO</name>
<evidence type="ECO:0000256" key="1">
    <source>
        <dbReference type="ARBA" id="ARBA00012156"/>
    </source>
</evidence>
<feature type="compositionally biased region" description="Basic and acidic residues" evidence="8">
    <location>
        <begin position="71"/>
        <end position="81"/>
    </location>
</feature>
<dbReference type="PRINTS" id="PR00789">
    <property type="entry name" value="OSIALOPTASE"/>
</dbReference>
<comment type="function">
    <text evidence="7">Required for the formation of a threonylcarbamoyl group on adenosine at position 37 (t(6)A37) in mitochondrial tRNAs that read codons beginning with adenine. Probably involved in the transfer of the threonylcarbamoyl moiety of threonylcarbamoyl-AMP (TC-AMP) to the N6 group of A37. Involved in mitochondrial genome maintenance.</text>
</comment>
<dbReference type="EC" id="2.3.1.234" evidence="1"/>
<keyword evidence="3 7" id="KW-0819">tRNA processing</keyword>
<dbReference type="GeneID" id="19981623"/>
<dbReference type="PANTHER" id="PTHR11735:SF6">
    <property type="entry name" value="TRNA N6-ADENOSINE THREONYLCARBAMOYLTRANSFERASE, MITOCHONDRIAL"/>
    <property type="match status" value="1"/>
</dbReference>
<evidence type="ECO:0000313" key="11">
    <source>
        <dbReference type="Proteomes" id="UP000030678"/>
    </source>
</evidence>
<evidence type="ECO:0000256" key="6">
    <source>
        <dbReference type="ARBA" id="ARBA00048117"/>
    </source>
</evidence>
<comment type="subcellular location">
    <subcellularLocation>
        <location evidence="7">Mitochondrion</location>
    </subcellularLocation>
</comment>
<gene>
    <name evidence="10" type="ORF">G647_03130</name>
</gene>
<dbReference type="InterPro" id="IPR000905">
    <property type="entry name" value="Gcp-like_dom"/>
</dbReference>
<dbReference type="SUPFAM" id="SSF53067">
    <property type="entry name" value="Actin-like ATPase domain"/>
    <property type="match status" value="2"/>
</dbReference>
<dbReference type="Gene3D" id="3.30.420.40">
    <property type="match status" value="2"/>
</dbReference>
<evidence type="ECO:0000256" key="3">
    <source>
        <dbReference type="ARBA" id="ARBA00022694"/>
    </source>
</evidence>
<feature type="compositionally biased region" description="Polar residues" evidence="8">
    <location>
        <begin position="1"/>
        <end position="16"/>
    </location>
</feature>
<keyword evidence="7" id="KW-0496">Mitochondrion</keyword>
<keyword evidence="4 7" id="KW-0479">Metal-binding</keyword>
<feature type="region of interest" description="Disordered" evidence="8">
    <location>
        <begin position="1"/>
        <end position="100"/>
    </location>
</feature>
<sequence>MQNTRFLVRSAQSQLQAARPLTRTFVSSRPRWATSTGPAMDQYNKRSDAQKPQSEHPKNDDSLPNFVEGKVGQHEESRGEGSRAGFGSGGKSHATGESIVPEAVQKVAPEKLEKALPEAVHPTKGSEIDPHPQQNIRTLPSRCWHAASTSPRRRNLLTLAIETSCDDTCVSILSTTNRHNGVWADLLFNEKVTAKNTGKGGILPTESLESHQSNLSTLLESALPYLPNVSDTVGPRTVWLGDGSPVQKPDFISVTRGPGMSASLGVGLATAKGLATAWQIPMVGVHHMQAHALTPRLVSAMGKDGHDHHGHSPNFPFLTLLVSGGHTMLLHSKGLVDHEILATTTDTAIGDELDKCGRLILPKELQADTPDTAFGKYLSAYAFRTPRDFASWRVPATRAEEIDKPVNEFGWGLSTPMAQNRELAFSFSGIASQVKRLILARGIAGGMTEMERLLLARSALGAAFEHLGSRTMIALENLRAEGIQIDHLVVSGGVAANTFLRYYLRELLDRRSFGRTQLVFPPVEFCTDNAAMIAWAGSEMFEAGYSTELGCAPVRKWSMDSHQPGGGILGIEGWIRTGTQ</sequence>
<organism evidence="10 11">
    <name type="scientific">Cladophialophora carrionii CBS 160.54</name>
    <dbReference type="NCBI Taxonomy" id="1279043"/>
    <lineage>
        <taxon>Eukaryota</taxon>
        <taxon>Fungi</taxon>
        <taxon>Dikarya</taxon>
        <taxon>Ascomycota</taxon>
        <taxon>Pezizomycotina</taxon>
        <taxon>Eurotiomycetes</taxon>
        <taxon>Chaetothyriomycetidae</taxon>
        <taxon>Chaetothyriales</taxon>
        <taxon>Herpotrichiellaceae</taxon>
        <taxon>Cladophialophora</taxon>
    </lineage>
</organism>
<feature type="domain" description="Gcp-like" evidence="9">
    <location>
        <begin position="196"/>
        <end position="535"/>
    </location>
</feature>
<evidence type="ECO:0000256" key="5">
    <source>
        <dbReference type="ARBA" id="ARBA00023315"/>
    </source>
</evidence>
<dbReference type="InterPro" id="IPR022450">
    <property type="entry name" value="TsaD"/>
</dbReference>
<dbReference type="Proteomes" id="UP000030678">
    <property type="component" value="Unassembled WGS sequence"/>
</dbReference>
<evidence type="ECO:0000256" key="4">
    <source>
        <dbReference type="ARBA" id="ARBA00022723"/>
    </source>
</evidence>
<comment type="similarity">
    <text evidence="7">Belongs to the KAE1 / TsaD family.</text>
</comment>
<keyword evidence="2 7" id="KW-0808">Transferase</keyword>
<dbReference type="PROSITE" id="PS01016">
    <property type="entry name" value="GLYCOPROTEASE"/>
    <property type="match status" value="1"/>
</dbReference>
<dbReference type="AlphaFoldDB" id="V9DJ38"/>
<dbReference type="GO" id="GO:0005739">
    <property type="term" value="C:mitochondrion"/>
    <property type="evidence" value="ECO:0007669"/>
    <property type="project" value="UniProtKB-SubCell"/>
</dbReference>
<proteinExistence type="inferred from homology"/>
<evidence type="ECO:0000256" key="8">
    <source>
        <dbReference type="SAM" id="MobiDB-lite"/>
    </source>
</evidence>
<dbReference type="VEuPathDB" id="FungiDB:G647_03130"/>
<dbReference type="RefSeq" id="XP_008725698.1">
    <property type="nucleotide sequence ID" value="XM_008727476.1"/>
</dbReference>
<reference evidence="10 11" key="1">
    <citation type="submission" date="2013-03" db="EMBL/GenBank/DDBJ databases">
        <title>The Genome Sequence of Cladophialophora carrionii CBS 160.54.</title>
        <authorList>
            <consortium name="The Broad Institute Genomics Platform"/>
            <person name="Cuomo C."/>
            <person name="de Hoog S."/>
            <person name="Gorbushina A."/>
            <person name="Walker B."/>
            <person name="Young S.K."/>
            <person name="Zeng Q."/>
            <person name="Gargeya S."/>
            <person name="Fitzgerald M."/>
            <person name="Haas B."/>
            <person name="Abouelleil A."/>
            <person name="Allen A.W."/>
            <person name="Alvarado L."/>
            <person name="Arachchi H.M."/>
            <person name="Berlin A.M."/>
            <person name="Chapman S.B."/>
            <person name="Gainer-Dewar J."/>
            <person name="Goldberg J."/>
            <person name="Griggs A."/>
            <person name="Gujja S."/>
            <person name="Hansen M."/>
            <person name="Howarth C."/>
            <person name="Imamovic A."/>
            <person name="Ireland A."/>
            <person name="Larimer J."/>
            <person name="McCowan C."/>
            <person name="Murphy C."/>
            <person name="Pearson M."/>
            <person name="Poon T.W."/>
            <person name="Priest M."/>
            <person name="Roberts A."/>
            <person name="Saif S."/>
            <person name="Shea T."/>
            <person name="Sisk P."/>
            <person name="Sykes S."/>
            <person name="Wortman J."/>
            <person name="Nusbaum C."/>
            <person name="Birren B."/>
        </authorList>
    </citation>
    <scope>NUCLEOTIDE SEQUENCE [LARGE SCALE GENOMIC DNA]</scope>
    <source>
        <strain evidence="10 11">CBS 160.54</strain>
    </source>
</reference>
<evidence type="ECO:0000256" key="2">
    <source>
        <dbReference type="ARBA" id="ARBA00022679"/>
    </source>
</evidence>
<evidence type="ECO:0000313" key="10">
    <source>
        <dbReference type="EMBL" id="ETI26353.1"/>
    </source>
</evidence>
<dbReference type="NCBIfam" id="TIGR00329">
    <property type="entry name" value="gcp_kae1"/>
    <property type="match status" value="1"/>
</dbReference>
<accession>V9DJ38</accession>
<dbReference type="GO" id="GO:0046872">
    <property type="term" value="F:metal ion binding"/>
    <property type="evidence" value="ECO:0007669"/>
    <property type="project" value="UniProtKB-KW"/>
</dbReference>
<dbReference type="InterPro" id="IPR017860">
    <property type="entry name" value="Peptidase_M22_CS"/>
</dbReference>
<dbReference type="InterPro" id="IPR017861">
    <property type="entry name" value="KAE1/TsaD"/>
</dbReference>
<dbReference type="HAMAP" id="MF_01445">
    <property type="entry name" value="TsaD"/>
    <property type="match status" value="1"/>
</dbReference>